<accession>V8NL58</accession>
<sequence>METHEMVPAFDGAEVACLPPTQGFISFDEVAVDFTLEEWALLDWSQRALWREVMLEISLNIAALSYGQSDENDQQPWLVPLQTADYEVEEVMFGHQGGPKSQEESNTEDGGESSSTSLPFEIHPFLIQEAQEENTNGRYAGCGQGEKNIVMDLSVEFSLNNFPQTRWNLSPPSEFPPCPLLPPVPGSHPISKRIAWEKGA</sequence>
<feature type="region of interest" description="Disordered" evidence="1">
    <location>
        <begin position="94"/>
        <end position="116"/>
    </location>
</feature>
<evidence type="ECO:0000256" key="1">
    <source>
        <dbReference type="SAM" id="MobiDB-lite"/>
    </source>
</evidence>
<evidence type="ECO:0000313" key="3">
    <source>
        <dbReference type="EMBL" id="ETE62408.1"/>
    </source>
</evidence>
<reference evidence="3 4" key="1">
    <citation type="journal article" date="2013" name="Proc. Natl. Acad. Sci. U.S.A.">
        <title>The king cobra genome reveals dynamic gene evolution and adaptation in the snake venom system.</title>
        <authorList>
            <person name="Vonk F.J."/>
            <person name="Casewell N.R."/>
            <person name="Henkel C.V."/>
            <person name="Heimberg A.M."/>
            <person name="Jansen H.J."/>
            <person name="McCleary R.J."/>
            <person name="Kerkkamp H.M."/>
            <person name="Vos R.A."/>
            <person name="Guerreiro I."/>
            <person name="Calvete J.J."/>
            <person name="Wuster W."/>
            <person name="Woods A.E."/>
            <person name="Logan J.M."/>
            <person name="Harrison R.A."/>
            <person name="Castoe T.A."/>
            <person name="de Koning A.P."/>
            <person name="Pollock D.D."/>
            <person name="Yandell M."/>
            <person name="Calderon D."/>
            <person name="Renjifo C."/>
            <person name="Currier R.B."/>
            <person name="Salgado D."/>
            <person name="Pla D."/>
            <person name="Sanz L."/>
            <person name="Hyder A.S."/>
            <person name="Ribeiro J.M."/>
            <person name="Arntzen J.W."/>
            <person name="van den Thillart G.E."/>
            <person name="Boetzer M."/>
            <person name="Pirovano W."/>
            <person name="Dirks R.P."/>
            <person name="Spaink H.P."/>
            <person name="Duboule D."/>
            <person name="McGlinn E."/>
            <person name="Kini R.M."/>
            <person name="Richardson M.K."/>
        </authorList>
    </citation>
    <scope>NUCLEOTIDE SEQUENCE</scope>
    <source>
        <tissue evidence="3">Blood</tissue>
    </source>
</reference>
<dbReference type="SMART" id="SM00349">
    <property type="entry name" value="KRAB"/>
    <property type="match status" value="1"/>
</dbReference>
<dbReference type="PANTHER" id="PTHR23232:SF142">
    <property type="entry name" value="GASTRULA ZINC FINGER PROTEIN XLCGF57.1-LIKE-RELATED"/>
    <property type="match status" value="1"/>
</dbReference>
<dbReference type="EMBL" id="AZIM01003275">
    <property type="protein sequence ID" value="ETE62408.1"/>
    <property type="molecule type" value="Genomic_DNA"/>
</dbReference>
<dbReference type="Pfam" id="PF01352">
    <property type="entry name" value="KRAB"/>
    <property type="match status" value="1"/>
</dbReference>
<dbReference type="InterPro" id="IPR036051">
    <property type="entry name" value="KRAB_dom_sf"/>
</dbReference>
<proteinExistence type="predicted"/>
<dbReference type="InterPro" id="IPR050169">
    <property type="entry name" value="Krueppel_C2H2_ZnF"/>
</dbReference>
<dbReference type="AlphaFoldDB" id="V8NL58"/>
<organism evidence="3 4">
    <name type="scientific">Ophiophagus hannah</name>
    <name type="common">King cobra</name>
    <name type="synonym">Naja hannah</name>
    <dbReference type="NCBI Taxonomy" id="8665"/>
    <lineage>
        <taxon>Eukaryota</taxon>
        <taxon>Metazoa</taxon>
        <taxon>Chordata</taxon>
        <taxon>Craniata</taxon>
        <taxon>Vertebrata</taxon>
        <taxon>Euteleostomi</taxon>
        <taxon>Lepidosauria</taxon>
        <taxon>Squamata</taxon>
        <taxon>Bifurcata</taxon>
        <taxon>Unidentata</taxon>
        <taxon>Episquamata</taxon>
        <taxon>Toxicofera</taxon>
        <taxon>Serpentes</taxon>
        <taxon>Colubroidea</taxon>
        <taxon>Elapidae</taxon>
        <taxon>Elapinae</taxon>
        <taxon>Ophiophagus</taxon>
    </lineage>
</organism>
<comment type="caution">
    <text evidence="3">The sequence shown here is derived from an EMBL/GenBank/DDBJ whole genome shotgun (WGS) entry which is preliminary data.</text>
</comment>
<keyword evidence="4" id="KW-1185">Reference proteome</keyword>
<dbReference type="OrthoDB" id="9047231at2759"/>
<protein>
    <recommendedName>
        <fullName evidence="2">KRAB domain-containing protein</fullName>
    </recommendedName>
</protein>
<dbReference type="GO" id="GO:0006355">
    <property type="term" value="P:regulation of DNA-templated transcription"/>
    <property type="evidence" value="ECO:0007669"/>
    <property type="project" value="InterPro"/>
</dbReference>
<dbReference type="InterPro" id="IPR001909">
    <property type="entry name" value="KRAB"/>
</dbReference>
<name>V8NL58_OPHHA</name>
<dbReference type="Gene3D" id="6.10.140.140">
    <property type="match status" value="1"/>
</dbReference>
<dbReference type="PANTHER" id="PTHR23232">
    <property type="entry name" value="KRAB DOMAIN C2H2 ZINC FINGER"/>
    <property type="match status" value="1"/>
</dbReference>
<evidence type="ECO:0000313" key="4">
    <source>
        <dbReference type="Proteomes" id="UP000018936"/>
    </source>
</evidence>
<dbReference type="Proteomes" id="UP000018936">
    <property type="component" value="Unassembled WGS sequence"/>
</dbReference>
<dbReference type="SUPFAM" id="SSF109640">
    <property type="entry name" value="KRAB domain (Kruppel-associated box)"/>
    <property type="match status" value="1"/>
</dbReference>
<feature type="non-terminal residue" evidence="3">
    <location>
        <position position="1"/>
    </location>
</feature>
<gene>
    <name evidence="3" type="ORF">L345_11836</name>
</gene>
<dbReference type="CDD" id="cd07765">
    <property type="entry name" value="KRAB_A-box"/>
    <property type="match status" value="1"/>
</dbReference>
<dbReference type="PROSITE" id="PS50805">
    <property type="entry name" value="KRAB"/>
    <property type="match status" value="1"/>
</dbReference>
<feature type="domain" description="KRAB" evidence="2">
    <location>
        <begin position="25"/>
        <end position="89"/>
    </location>
</feature>
<evidence type="ECO:0000259" key="2">
    <source>
        <dbReference type="PROSITE" id="PS50805"/>
    </source>
</evidence>